<sequence length="309" mass="34085">MNHSLSTQPSAYATGDSYFVQSYAKINLTLDVSGRRSDGYHDLLTIMQTINLSDILCLTARSDDQVRILCSRSELSTEENLAFRAAQSLRKRLGLTRGVEIELHKRVPMAAGLGGGSSNAAAVLVALRDWWKLPLSNAELVEIAATLGSDVPFFIDGGLALCEGRGELITRLPDHWPSAMRWVLLLKPSIGVSTATVFRNLSPADYSDGRPSHLLQKALLARQPFATTELYNSLERGVLEHYPEVARAQADLLAAGADYVRLSGSGPTLFTSFEQLTEAQKVYQRLQNQGYELYLTHAIHPQHHAITYF</sequence>
<dbReference type="Pfam" id="PF08544">
    <property type="entry name" value="GHMP_kinases_C"/>
    <property type="match status" value="1"/>
</dbReference>
<feature type="domain" description="GHMP kinase N-terminal" evidence="10">
    <location>
        <begin position="80"/>
        <end position="158"/>
    </location>
</feature>
<dbReference type="InterPro" id="IPR014721">
    <property type="entry name" value="Ribsml_uS5_D2-typ_fold_subgr"/>
</dbReference>
<dbReference type="SUPFAM" id="SSF54211">
    <property type="entry name" value="Ribosomal protein S5 domain 2-like"/>
    <property type="match status" value="1"/>
</dbReference>
<evidence type="ECO:0000313" key="13">
    <source>
        <dbReference type="Proteomes" id="UP000287352"/>
    </source>
</evidence>
<keyword evidence="5 9" id="KW-0547">Nucleotide-binding</keyword>
<dbReference type="SUPFAM" id="SSF55060">
    <property type="entry name" value="GHMP Kinase, C-terminal domain"/>
    <property type="match status" value="1"/>
</dbReference>
<evidence type="ECO:0000256" key="2">
    <source>
        <dbReference type="ARBA" id="ARBA00012052"/>
    </source>
</evidence>
<keyword evidence="4 9" id="KW-0808">Transferase</keyword>
<reference evidence="13" key="1">
    <citation type="submission" date="2018-12" db="EMBL/GenBank/DDBJ databases">
        <title>Tengunoibacter tsumagoiensis gen. nov., sp. nov., Dictyobacter kobayashii sp. nov., D. alpinus sp. nov., and D. joshuensis sp. nov. and description of Dictyobacteraceae fam. nov. within the order Ktedonobacterales isolated from Tengu-no-mugimeshi.</title>
        <authorList>
            <person name="Wang C.M."/>
            <person name="Zheng Y."/>
            <person name="Sakai Y."/>
            <person name="Toyoda A."/>
            <person name="Minakuchi Y."/>
            <person name="Abe K."/>
            <person name="Yokota A."/>
            <person name="Yabe S."/>
        </authorList>
    </citation>
    <scope>NUCLEOTIDE SEQUENCE [LARGE SCALE GENOMIC DNA]</scope>
    <source>
        <strain evidence="13">Uno3</strain>
    </source>
</reference>
<evidence type="ECO:0000256" key="3">
    <source>
        <dbReference type="ARBA" id="ARBA00017473"/>
    </source>
</evidence>
<feature type="domain" description="GHMP kinase C-terminal" evidence="11">
    <location>
        <begin position="234"/>
        <end position="291"/>
    </location>
</feature>
<protein>
    <recommendedName>
        <fullName evidence="3 9">4-diphosphocytidyl-2-C-methyl-D-erythritol kinase</fullName>
        <shortName evidence="9">CMK</shortName>
        <ecNumber evidence="2 9">2.7.1.148</ecNumber>
    </recommendedName>
    <alternativeName>
        <fullName evidence="8 9">4-(cytidine-5'-diphospho)-2-C-methyl-D-erythritol kinase</fullName>
    </alternativeName>
</protein>
<dbReference type="InterPro" id="IPR006204">
    <property type="entry name" value="GHMP_kinase_N_dom"/>
</dbReference>
<comment type="caution">
    <text evidence="12">The sequence shown here is derived from an EMBL/GenBank/DDBJ whole genome shotgun (WGS) entry which is preliminary data.</text>
</comment>
<dbReference type="Proteomes" id="UP000287352">
    <property type="component" value="Unassembled WGS sequence"/>
</dbReference>
<comment type="function">
    <text evidence="9">Catalyzes the phosphorylation of the position 2 hydroxy group of 4-diphosphocytidyl-2C-methyl-D-erythritol.</text>
</comment>
<dbReference type="PANTHER" id="PTHR43527:SF2">
    <property type="entry name" value="4-DIPHOSPHOCYTIDYL-2-C-METHYL-D-ERYTHRITOL KINASE, CHLOROPLASTIC"/>
    <property type="match status" value="1"/>
</dbReference>
<evidence type="ECO:0000256" key="1">
    <source>
        <dbReference type="ARBA" id="ARBA00009684"/>
    </source>
</evidence>
<dbReference type="HAMAP" id="MF_00061">
    <property type="entry name" value="IspE"/>
    <property type="match status" value="1"/>
</dbReference>
<keyword evidence="6 9" id="KW-0418">Kinase</keyword>
<dbReference type="InterPro" id="IPR004424">
    <property type="entry name" value="IspE"/>
</dbReference>
<feature type="active site" evidence="9">
    <location>
        <position position="25"/>
    </location>
</feature>
<feature type="binding site" evidence="9">
    <location>
        <begin position="108"/>
        <end position="118"/>
    </location>
    <ligand>
        <name>ATP</name>
        <dbReference type="ChEBI" id="CHEBI:30616"/>
    </ligand>
</feature>
<evidence type="ECO:0000256" key="9">
    <source>
        <dbReference type="HAMAP-Rule" id="MF_00061"/>
    </source>
</evidence>
<evidence type="ECO:0000256" key="4">
    <source>
        <dbReference type="ARBA" id="ARBA00022679"/>
    </source>
</evidence>
<evidence type="ECO:0000256" key="8">
    <source>
        <dbReference type="ARBA" id="ARBA00032554"/>
    </source>
</evidence>
<name>A0A402A366_9CHLR</name>
<gene>
    <name evidence="9 12" type="primary">ispE</name>
    <name evidence="12" type="ORF">KTT_33350</name>
</gene>
<dbReference type="OrthoDB" id="9809438at2"/>
<dbReference type="UniPathway" id="UPA00056">
    <property type="reaction ID" value="UER00094"/>
</dbReference>
<dbReference type="PIRSF" id="PIRSF010376">
    <property type="entry name" value="IspE"/>
    <property type="match status" value="1"/>
</dbReference>
<dbReference type="Pfam" id="PF00288">
    <property type="entry name" value="GHMP_kinases_N"/>
    <property type="match status" value="1"/>
</dbReference>
<dbReference type="AlphaFoldDB" id="A0A402A366"/>
<comment type="catalytic activity">
    <reaction evidence="9">
        <text>4-CDP-2-C-methyl-D-erythritol + ATP = 4-CDP-2-C-methyl-D-erythritol 2-phosphate + ADP + H(+)</text>
        <dbReference type="Rhea" id="RHEA:18437"/>
        <dbReference type="ChEBI" id="CHEBI:15378"/>
        <dbReference type="ChEBI" id="CHEBI:30616"/>
        <dbReference type="ChEBI" id="CHEBI:57823"/>
        <dbReference type="ChEBI" id="CHEBI:57919"/>
        <dbReference type="ChEBI" id="CHEBI:456216"/>
        <dbReference type="EC" id="2.7.1.148"/>
    </reaction>
</comment>
<dbReference type="RefSeq" id="WP_126580998.1">
    <property type="nucleotide sequence ID" value="NZ_BIFR01000001.1"/>
</dbReference>
<dbReference type="GO" id="GO:0005524">
    <property type="term" value="F:ATP binding"/>
    <property type="evidence" value="ECO:0007669"/>
    <property type="project" value="UniProtKB-UniRule"/>
</dbReference>
<evidence type="ECO:0000259" key="10">
    <source>
        <dbReference type="Pfam" id="PF00288"/>
    </source>
</evidence>
<dbReference type="NCBIfam" id="TIGR00154">
    <property type="entry name" value="ispE"/>
    <property type="match status" value="1"/>
</dbReference>
<keyword evidence="13" id="KW-1185">Reference proteome</keyword>
<dbReference type="GO" id="GO:0016114">
    <property type="term" value="P:terpenoid biosynthetic process"/>
    <property type="evidence" value="ECO:0007669"/>
    <property type="project" value="UniProtKB-UniRule"/>
</dbReference>
<evidence type="ECO:0000313" key="12">
    <source>
        <dbReference type="EMBL" id="GCE13476.1"/>
    </source>
</evidence>
<proteinExistence type="inferred from homology"/>
<dbReference type="GO" id="GO:0050515">
    <property type="term" value="F:4-(cytidine 5'-diphospho)-2-C-methyl-D-erythritol kinase activity"/>
    <property type="evidence" value="ECO:0007669"/>
    <property type="project" value="UniProtKB-UniRule"/>
</dbReference>
<evidence type="ECO:0000259" key="11">
    <source>
        <dbReference type="Pfam" id="PF08544"/>
    </source>
</evidence>
<keyword evidence="9" id="KW-0414">Isoprene biosynthesis</keyword>
<dbReference type="Gene3D" id="3.30.70.890">
    <property type="entry name" value="GHMP kinase, C-terminal domain"/>
    <property type="match status" value="1"/>
</dbReference>
<dbReference type="EC" id="2.7.1.148" evidence="2 9"/>
<comment type="similarity">
    <text evidence="1 9">Belongs to the GHMP kinase family. IspE subfamily.</text>
</comment>
<dbReference type="InterPro" id="IPR036554">
    <property type="entry name" value="GHMP_kinase_C_sf"/>
</dbReference>
<organism evidence="12 13">
    <name type="scientific">Tengunoibacter tsumagoiensis</name>
    <dbReference type="NCBI Taxonomy" id="2014871"/>
    <lineage>
        <taxon>Bacteria</taxon>
        <taxon>Bacillati</taxon>
        <taxon>Chloroflexota</taxon>
        <taxon>Ktedonobacteria</taxon>
        <taxon>Ktedonobacterales</taxon>
        <taxon>Dictyobacteraceae</taxon>
        <taxon>Tengunoibacter</taxon>
    </lineage>
</organism>
<dbReference type="EMBL" id="BIFR01000001">
    <property type="protein sequence ID" value="GCE13476.1"/>
    <property type="molecule type" value="Genomic_DNA"/>
</dbReference>
<evidence type="ECO:0000256" key="7">
    <source>
        <dbReference type="ARBA" id="ARBA00022840"/>
    </source>
</evidence>
<comment type="pathway">
    <text evidence="9">Isoprenoid biosynthesis; isopentenyl diphosphate biosynthesis via DXP pathway; isopentenyl diphosphate from 1-deoxy-D-xylulose 5-phosphate: step 3/6.</text>
</comment>
<dbReference type="InterPro" id="IPR020568">
    <property type="entry name" value="Ribosomal_Su5_D2-typ_SF"/>
</dbReference>
<dbReference type="GO" id="GO:0019288">
    <property type="term" value="P:isopentenyl diphosphate biosynthetic process, methylerythritol 4-phosphate pathway"/>
    <property type="evidence" value="ECO:0007669"/>
    <property type="project" value="UniProtKB-UniRule"/>
</dbReference>
<evidence type="ECO:0000256" key="6">
    <source>
        <dbReference type="ARBA" id="ARBA00022777"/>
    </source>
</evidence>
<dbReference type="PANTHER" id="PTHR43527">
    <property type="entry name" value="4-DIPHOSPHOCYTIDYL-2-C-METHYL-D-ERYTHRITOL KINASE, CHLOROPLASTIC"/>
    <property type="match status" value="1"/>
</dbReference>
<keyword evidence="7 9" id="KW-0067">ATP-binding</keyword>
<dbReference type="InterPro" id="IPR013750">
    <property type="entry name" value="GHMP_kinase_C_dom"/>
</dbReference>
<evidence type="ECO:0000256" key="5">
    <source>
        <dbReference type="ARBA" id="ARBA00022741"/>
    </source>
</evidence>
<feature type="active site" evidence="9">
    <location>
        <position position="150"/>
    </location>
</feature>
<accession>A0A402A366</accession>
<dbReference type="Gene3D" id="3.30.230.10">
    <property type="match status" value="1"/>
</dbReference>